<evidence type="ECO:0000313" key="3">
    <source>
        <dbReference type="Proteomes" id="UP000256964"/>
    </source>
</evidence>
<dbReference type="OrthoDB" id="2756971at2759"/>
<feature type="compositionally biased region" description="Basic and acidic residues" evidence="1">
    <location>
        <begin position="22"/>
        <end position="33"/>
    </location>
</feature>
<accession>A0A371CMM2</accession>
<feature type="region of interest" description="Disordered" evidence="1">
    <location>
        <begin position="14"/>
        <end position="37"/>
    </location>
</feature>
<reference evidence="2 3" key="1">
    <citation type="journal article" date="2018" name="Biotechnol. Biofuels">
        <title>Integrative visual omics of the white-rot fungus Polyporus brumalis exposes the biotechnological potential of its oxidative enzymes for delignifying raw plant biomass.</title>
        <authorList>
            <person name="Miyauchi S."/>
            <person name="Rancon A."/>
            <person name="Drula E."/>
            <person name="Hage H."/>
            <person name="Chaduli D."/>
            <person name="Favel A."/>
            <person name="Grisel S."/>
            <person name="Henrissat B."/>
            <person name="Herpoel-Gimbert I."/>
            <person name="Ruiz-Duenas F.J."/>
            <person name="Chevret D."/>
            <person name="Hainaut M."/>
            <person name="Lin J."/>
            <person name="Wang M."/>
            <person name="Pangilinan J."/>
            <person name="Lipzen A."/>
            <person name="Lesage-Meessen L."/>
            <person name="Navarro D."/>
            <person name="Riley R."/>
            <person name="Grigoriev I.V."/>
            <person name="Zhou S."/>
            <person name="Raouche S."/>
            <person name="Rosso M.N."/>
        </authorList>
    </citation>
    <scope>NUCLEOTIDE SEQUENCE [LARGE SCALE GENOMIC DNA]</scope>
    <source>
        <strain evidence="2 3">BRFM 1820</strain>
    </source>
</reference>
<name>A0A371CMM2_9APHY</name>
<proteinExistence type="predicted"/>
<dbReference type="AlphaFoldDB" id="A0A371CMM2"/>
<evidence type="ECO:0000313" key="2">
    <source>
        <dbReference type="EMBL" id="RDX41539.1"/>
    </source>
</evidence>
<dbReference type="Proteomes" id="UP000256964">
    <property type="component" value="Unassembled WGS sequence"/>
</dbReference>
<protein>
    <submittedName>
        <fullName evidence="2">Uncharacterized protein</fullName>
    </submittedName>
</protein>
<sequence length="253" mass="28151">MAPTLAEATEARILKHHPGRKAPKENEHPDEHPMTTTTTILSQTCLYVKWRKTTALPGPAKTTERADHYVVVVQPSSPLHIGSRVRLELLSNSGFHSPDSPQPPVEYDTYDLFVEGVIGRVVVSVEEGATLVMKNINPWNVIRYAYITIPNTYDNITPLDPCQAMMRLAQNKIIRMNTTTWLDSNSRVGTRAPPAQALTSPYFDFQLTDTEMMEGQEAGSGTLVTSLRKRIGFRPTGTFGPSGAYYCGRMTQQ</sequence>
<dbReference type="EMBL" id="KZ857509">
    <property type="protein sequence ID" value="RDX41539.1"/>
    <property type="molecule type" value="Genomic_DNA"/>
</dbReference>
<organism evidence="2 3">
    <name type="scientific">Lentinus brumalis</name>
    <dbReference type="NCBI Taxonomy" id="2498619"/>
    <lineage>
        <taxon>Eukaryota</taxon>
        <taxon>Fungi</taxon>
        <taxon>Dikarya</taxon>
        <taxon>Basidiomycota</taxon>
        <taxon>Agaricomycotina</taxon>
        <taxon>Agaricomycetes</taxon>
        <taxon>Polyporales</taxon>
        <taxon>Polyporaceae</taxon>
        <taxon>Lentinus</taxon>
    </lineage>
</organism>
<keyword evidence="3" id="KW-1185">Reference proteome</keyword>
<evidence type="ECO:0000256" key="1">
    <source>
        <dbReference type="SAM" id="MobiDB-lite"/>
    </source>
</evidence>
<gene>
    <name evidence="2" type="ORF">OH76DRAFT_1423078</name>
</gene>